<evidence type="ECO:0000256" key="1">
    <source>
        <dbReference type="SAM" id="SignalP"/>
    </source>
</evidence>
<accession>A0ABV8QDL7</accession>
<dbReference type="Gene3D" id="3.10.620.30">
    <property type="match status" value="1"/>
</dbReference>
<sequence length="628" mass="70581">MKRGIVLGLLLLASLSASGSVLWGEPDTDLLWHHANDIQARESLPEELTLLTRDVSIRISEDSVRKRVRDVWFYPDTADAHDYGTDSVTFNRHSQSLTIHTAASIDRYGELRQMQADTLRVTNVQEDNIFTDSRKAVLTIPGIGAGSVTLLDYELVEDRTVLEMPWMETWYTQMFLPVERFGLSVTWNGSEAPVWSNSSDTVSCQQGANELTCEGRDLPPVEWEEGMLVADTLDQLVIATPMSWQDVANRALTEFTRAGDDVTGASAVLAQLAPPDATASEGMSRVHDFVARDIRYVSLSEYGNTITPHTVAEVLESRYGDCKDKSALLTYLLTELGYEPYPVLVATDRRDPEQLRVPAMGYFDHMVICRDLPDGIACMDATDAYTDATTTPAWIQGRVALPLRPGAEPMVIPGDEYRWTLDVNTELTFHSNGGQSEQQVRSYQGAYAGTLRSVLDGKTSRERHEWAEKQYAAVVSDVVTPEFDFDQVSTLAPRLTVSSRVDYPPFLETDVDLDYFEYDAWLQAELESVYPANRLYESEFAGLRVTSRFDVDLGDLWALRDVPPELDFRHRFGSLSRKVERVGGNRFRVTSVLDVPRQAIPPRKQPELRKLLELMAREAKLAFTGKLR</sequence>
<feature type="signal peptide" evidence="1">
    <location>
        <begin position="1"/>
        <end position="19"/>
    </location>
</feature>
<feature type="chain" id="PRO_5047539353" evidence="1">
    <location>
        <begin position="20"/>
        <end position="628"/>
    </location>
</feature>
<dbReference type="InterPro" id="IPR024618">
    <property type="entry name" value="DUF3857"/>
</dbReference>
<feature type="domain" description="DUF3857" evidence="2">
    <location>
        <begin position="80"/>
        <end position="221"/>
    </location>
</feature>
<name>A0ABV8QDL7_9GAMM</name>
<organism evidence="3 4">
    <name type="scientific">Marinobacter lacisalsi</name>
    <dbReference type="NCBI Taxonomy" id="475979"/>
    <lineage>
        <taxon>Bacteria</taxon>
        <taxon>Pseudomonadati</taxon>
        <taxon>Pseudomonadota</taxon>
        <taxon>Gammaproteobacteria</taxon>
        <taxon>Pseudomonadales</taxon>
        <taxon>Marinobacteraceae</taxon>
        <taxon>Marinobacter</taxon>
    </lineage>
</organism>
<dbReference type="Pfam" id="PF12969">
    <property type="entry name" value="DUF3857"/>
    <property type="match status" value="1"/>
</dbReference>
<comment type="caution">
    <text evidence="3">The sequence shown here is derived from an EMBL/GenBank/DDBJ whole genome shotgun (WGS) entry which is preliminary data.</text>
</comment>
<evidence type="ECO:0000313" key="4">
    <source>
        <dbReference type="Proteomes" id="UP001595798"/>
    </source>
</evidence>
<dbReference type="RefSeq" id="WP_379885081.1">
    <property type="nucleotide sequence ID" value="NZ_JBHSDI010000001.1"/>
</dbReference>
<dbReference type="Proteomes" id="UP001595798">
    <property type="component" value="Unassembled WGS sequence"/>
</dbReference>
<reference evidence="4" key="1">
    <citation type="journal article" date="2019" name="Int. J. Syst. Evol. Microbiol.">
        <title>The Global Catalogue of Microorganisms (GCM) 10K type strain sequencing project: providing services to taxonomists for standard genome sequencing and annotation.</title>
        <authorList>
            <consortium name="The Broad Institute Genomics Platform"/>
            <consortium name="The Broad Institute Genome Sequencing Center for Infectious Disease"/>
            <person name="Wu L."/>
            <person name="Ma J."/>
        </authorList>
    </citation>
    <scope>NUCLEOTIDE SEQUENCE [LARGE SCALE GENOMIC DNA]</scope>
    <source>
        <strain evidence="4">CECT 7297</strain>
    </source>
</reference>
<dbReference type="SUPFAM" id="SSF54001">
    <property type="entry name" value="Cysteine proteinases"/>
    <property type="match status" value="1"/>
</dbReference>
<dbReference type="Gene3D" id="2.60.40.3140">
    <property type="match status" value="1"/>
</dbReference>
<evidence type="ECO:0000313" key="3">
    <source>
        <dbReference type="EMBL" id="MFC4257823.1"/>
    </source>
</evidence>
<proteinExistence type="predicted"/>
<keyword evidence="4" id="KW-1185">Reference proteome</keyword>
<dbReference type="InterPro" id="IPR038765">
    <property type="entry name" value="Papain-like_cys_pep_sf"/>
</dbReference>
<evidence type="ECO:0000259" key="2">
    <source>
        <dbReference type="Pfam" id="PF12969"/>
    </source>
</evidence>
<protein>
    <submittedName>
        <fullName evidence="3">DUF3857 domain-containing protein</fullName>
    </submittedName>
</protein>
<dbReference type="EMBL" id="JBHSDI010000001">
    <property type="protein sequence ID" value="MFC4257823.1"/>
    <property type="molecule type" value="Genomic_DNA"/>
</dbReference>
<keyword evidence="1" id="KW-0732">Signal</keyword>
<gene>
    <name evidence="3" type="ORF">ACFOZ5_02120</name>
</gene>